<keyword evidence="1" id="KW-1133">Transmembrane helix</keyword>
<evidence type="ECO:0000313" key="2">
    <source>
        <dbReference type="EMBL" id="RKF25403.1"/>
    </source>
</evidence>
<comment type="caution">
    <text evidence="2">The sequence shown here is derived from an EMBL/GenBank/DDBJ whole genome shotgun (WGS) entry which is preliminary data.</text>
</comment>
<keyword evidence="1" id="KW-0472">Membrane</keyword>
<dbReference type="InterPro" id="IPR013901">
    <property type="entry name" value="Anthrone_oxy"/>
</dbReference>
<organism evidence="2 3">
    <name type="scientific">Micromonospora globbae</name>
    <dbReference type="NCBI Taxonomy" id="1894969"/>
    <lineage>
        <taxon>Bacteria</taxon>
        <taxon>Bacillati</taxon>
        <taxon>Actinomycetota</taxon>
        <taxon>Actinomycetes</taxon>
        <taxon>Micromonosporales</taxon>
        <taxon>Micromonosporaceae</taxon>
        <taxon>Micromonospora</taxon>
    </lineage>
</organism>
<dbReference type="Proteomes" id="UP000285744">
    <property type="component" value="Unassembled WGS sequence"/>
</dbReference>
<gene>
    <name evidence="2" type="ORF">D7I43_21320</name>
</gene>
<dbReference type="Pfam" id="PF08592">
    <property type="entry name" value="Anthrone_oxy"/>
    <property type="match status" value="1"/>
</dbReference>
<dbReference type="EMBL" id="RAQQ01000016">
    <property type="protein sequence ID" value="RKF25403.1"/>
    <property type="molecule type" value="Genomic_DNA"/>
</dbReference>
<feature type="transmembrane region" description="Helical" evidence="1">
    <location>
        <begin position="46"/>
        <end position="70"/>
    </location>
</feature>
<dbReference type="AlphaFoldDB" id="A0A420EXI3"/>
<protein>
    <submittedName>
        <fullName evidence="2">DUF1772 domain-containing protein</fullName>
    </submittedName>
</protein>
<evidence type="ECO:0000313" key="3">
    <source>
        <dbReference type="Proteomes" id="UP000285744"/>
    </source>
</evidence>
<keyword evidence="1" id="KW-0812">Transmembrane</keyword>
<name>A0A420EXI3_9ACTN</name>
<sequence length="165" mass="17845">MRDRLALGSALLSTGLLAGAFAYALVSVVPTFDAVPLDVHLQYRTALMRMNGIFMQALMAVSLLTSFWLAVTMRARARWYAAGAGLLALTSLLVTRFGNVPINGKIKTWSAASLPPDHAELLRRWEVFHDIRTTTAVAAFLLLVVLVNAARRGPAGSPRTGLAVR</sequence>
<evidence type="ECO:0000256" key="1">
    <source>
        <dbReference type="SAM" id="Phobius"/>
    </source>
</evidence>
<proteinExistence type="predicted"/>
<dbReference type="OrthoDB" id="4412667at2"/>
<accession>A0A420EXI3</accession>
<feature type="transmembrane region" description="Helical" evidence="1">
    <location>
        <begin position="77"/>
        <end position="97"/>
    </location>
</feature>
<dbReference type="RefSeq" id="WP_120330409.1">
    <property type="nucleotide sequence ID" value="NZ_RAQQ01000016.1"/>
</dbReference>
<feature type="transmembrane region" description="Helical" evidence="1">
    <location>
        <begin position="131"/>
        <end position="150"/>
    </location>
</feature>
<reference evidence="2 3" key="1">
    <citation type="journal article" date="2018" name="Int. J. Syst. Evol. Microbiol.">
        <title>Micromonospora globbae sp. nov., an endophytic actinomycete isolated from roots of Globba winitii C. H. Wright.</title>
        <authorList>
            <person name="Kuncharoen N."/>
            <person name="Pittayakhajonwut P."/>
            <person name="Tanasupawat S."/>
        </authorList>
    </citation>
    <scope>NUCLEOTIDE SEQUENCE [LARGE SCALE GENOMIC DNA]</scope>
    <source>
        <strain evidence="2 3">WPS1-2</strain>
    </source>
</reference>